<sequence length="1256" mass="144437">MDDIYDDLNNYEDVHALEELRAENKELKLQLENRSAAIEKLQKEILQDYDNLEIAYKHLEKNYSSLLMTARSEIQRKTERITQLNTEKDLMVLEALKNGKHIRRNINVGANHPGRVNQARPLPEKHKNKEVNVKQKNDGIKQKSDDIKQESREPPVLPSSSDSSTYNSHKSSKAAGVKLELSDNRKSNVNDNVAQHKTELSEPPKTTASSIKNRRKSMPVASMPIDTFSSSDELERNYPTKETGTDNERRNINKMPIDRPSNKTCETYSMDDRHKQHESSSGDNYKSRTSRSNDNSSYKGRDKYEVSLKYRKQHSPDRGLKRPYRDHPDEYPKQHREIQEDYARKPREHQDEYSRKSREQDPRQFREHPDDYSRQHKEYPDDYARKPREQQDPRQFREHPDDYARKPREHADDYARKPREHPADYARKPREHPDDYTRQPREHPADYSRQPKEHPADYPRYERGRYHGRSLESPPPESYNRRQRTKSAHRSDYDRYPHDQEKNRYYHDDKYSGKYRPKDYEEPVNKRQRTESYGNPNSHAMDDNRHYHERESVDSQPTPVFSPHEYDMLRFSCQSPDSVHTEAAIANPIKEIKATAATPLDDPRLTSKRYCILNENGKETVSTVKGRNVAIIPVDKAVWKIRPVDIPVALVRRPSQCTDQLVKDIYMDIDDPVTTPDVSMESGEICGTYDEIHETRSKLKEIQHNTQDLKISKQTSAHISMPPVNDEPPSKPNIAKYRIPKIGQNNKNTHSKMDVPIIDVAENVPHHEKVIKKGAAEENHPKELLTHKPQKNKREDFVCSNKSNSKVEEELLTHKLQNNKREDLVCCNKSNSKVEGNKKSKSRDRSENHNQSTLTKMAIVADDLQLSDDNSDHMDTDKKIVPEKVKIICEIPLKISEGKNNDSVNNVQNNTVVSAHNTEIKSTDYSAGIKDVAEEEKSKESDSAKKHKSKRKKSKSKEVEKDSVETTTDPVHAVEKKQKSKKEKDSTPKDTKERFSDLFGDSSSLMTPEDLGIPSYLPISEDAQDAVDVKINQIIDDAALADKDENPGNVMTQNRVEVTIQKTTVHDDVPKTDLQKSNTDVEDKDIKTKASSKRNEEVVDTKQLPSPIVYENLNPGTDLNDPNVVKTVIISTGKQREIAYENNIEQTKPTTVVEVNAVDNAENTPHFATKKDIKNDILKALATSTPHKDYFAQEKANAAKTDEICDPSVSKAVATITNLEPVVNQTESNTLESNDAPDVRIFVKRRRKVVKRPPMT</sequence>
<evidence type="ECO:0000256" key="1">
    <source>
        <dbReference type="SAM" id="Coils"/>
    </source>
</evidence>
<feature type="region of interest" description="Disordered" evidence="2">
    <location>
        <begin position="104"/>
        <end position="543"/>
    </location>
</feature>
<dbReference type="AlphaFoldDB" id="A0AAD7YZJ1"/>
<name>A0AAD7YZJ1_MYTSE</name>
<evidence type="ECO:0000313" key="3">
    <source>
        <dbReference type="EMBL" id="KAJ8732582.1"/>
    </source>
</evidence>
<feature type="compositionally biased region" description="Basic and acidic residues" evidence="2">
    <location>
        <begin position="1064"/>
        <end position="1100"/>
    </location>
</feature>
<feature type="region of interest" description="Disordered" evidence="2">
    <location>
        <begin position="933"/>
        <end position="1007"/>
    </location>
</feature>
<evidence type="ECO:0000313" key="4">
    <source>
        <dbReference type="Proteomes" id="UP001231518"/>
    </source>
</evidence>
<dbReference type="Proteomes" id="UP001231518">
    <property type="component" value="Chromosome 6"/>
</dbReference>
<accession>A0AAD7YZJ1</accession>
<feature type="compositionally biased region" description="Basic and acidic residues" evidence="2">
    <location>
        <begin position="122"/>
        <end position="153"/>
    </location>
</feature>
<feature type="region of interest" description="Disordered" evidence="2">
    <location>
        <begin position="823"/>
        <end position="855"/>
    </location>
</feature>
<feature type="compositionally biased region" description="Basic and acidic residues" evidence="2">
    <location>
        <begin position="270"/>
        <end position="280"/>
    </location>
</feature>
<keyword evidence="1" id="KW-0175">Coiled coil</keyword>
<protein>
    <submittedName>
        <fullName evidence="3">Uncharacterized protein</fullName>
    </submittedName>
</protein>
<feature type="compositionally biased region" description="Basic and acidic residues" evidence="2">
    <location>
        <begin position="933"/>
        <end position="944"/>
    </location>
</feature>
<proteinExistence type="predicted"/>
<feature type="compositionally biased region" description="Basic and acidic residues" evidence="2">
    <location>
        <begin position="972"/>
        <end position="996"/>
    </location>
</feature>
<reference evidence="3" key="1">
    <citation type="submission" date="2023-03" db="EMBL/GenBank/DDBJ databases">
        <title>Chromosome-level genomes of two armyworms, Mythimna separata and Mythimna loreyi, provide insights into the biosynthesis and reception of sex pheromones.</title>
        <authorList>
            <person name="Zhao H."/>
        </authorList>
    </citation>
    <scope>NUCLEOTIDE SEQUENCE</scope>
    <source>
        <strain evidence="3">BeijingLab</strain>
        <tissue evidence="3">Pupa</tissue>
    </source>
</reference>
<feature type="compositionally biased region" description="Basic and acidic residues" evidence="2">
    <location>
        <begin position="299"/>
        <end position="465"/>
    </location>
</feature>
<feature type="compositionally biased region" description="Basic and acidic residues" evidence="2">
    <location>
        <begin position="233"/>
        <end position="261"/>
    </location>
</feature>
<feature type="compositionally biased region" description="Basic and acidic residues" evidence="2">
    <location>
        <begin position="180"/>
        <end position="202"/>
    </location>
</feature>
<feature type="compositionally biased region" description="Basic and acidic residues" evidence="2">
    <location>
        <begin position="774"/>
        <end position="797"/>
    </location>
</feature>
<feature type="region of interest" description="Disordered" evidence="2">
    <location>
        <begin position="773"/>
        <end position="803"/>
    </location>
</feature>
<feature type="compositionally biased region" description="Basic and acidic residues" evidence="2">
    <location>
        <begin position="489"/>
        <end position="530"/>
    </location>
</feature>
<gene>
    <name evidence="3" type="ORF">PYW07_015181</name>
</gene>
<comment type="caution">
    <text evidence="3">The sequence shown here is derived from an EMBL/GenBank/DDBJ whole genome shotgun (WGS) entry which is preliminary data.</text>
</comment>
<feature type="compositionally biased region" description="Basic residues" evidence="2">
    <location>
        <begin position="945"/>
        <end position="955"/>
    </location>
</feature>
<feature type="compositionally biased region" description="Polar residues" evidence="2">
    <location>
        <begin position="158"/>
        <end position="169"/>
    </location>
</feature>
<feature type="region of interest" description="Disordered" evidence="2">
    <location>
        <begin position="1063"/>
        <end position="1103"/>
    </location>
</feature>
<organism evidence="3 4">
    <name type="scientific">Mythimna separata</name>
    <name type="common">Oriental armyworm</name>
    <name type="synonym">Pseudaletia separata</name>
    <dbReference type="NCBI Taxonomy" id="271217"/>
    <lineage>
        <taxon>Eukaryota</taxon>
        <taxon>Metazoa</taxon>
        <taxon>Ecdysozoa</taxon>
        <taxon>Arthropoda</taxon>
        <taxon>Hexapoda</taxon>
        <taxon>Insecta</taxon>
        <taxon>Pterygota</taxon>
        <taxon>Neoptera</taxon>
        <taxon>Endopterygota</taxon>
        <taxon>Lepidoptera</taxon>
        <taxon>Glossata</taxon>
        <taxon>Ditrysia</taxon>
        <taxon>Noctuoidea</taxon>
        <taxon>Noctuidae</taxon>
        <taxon>Noctuinae</taxon>
        <taxon>Hadenini</taxon>
        <taxon>Mythimna</taxon>
    </lineage>
</organism>
<evidence type="ECO:0000256" key="2">
    <source>
        <dbReference type="SAM" id="MobiDB-lite"/>
    </source>
</evidence>
<feature type="compositionally biased region" description="Basic and acidic residues" evidence="2">
    <location>
        <begin position="835"/>
        <end position="848"/>
    </location>
</feature>
<dbReference type="EMBL" id="JARGEI010000004">
    <property type="protein sequence ID" value="KAJ8732582.1"/>
    <property type="molecule type" value="Genomic_DNA"/>
</dbReference>
<feature type="coiled-coil region" evidence="1">
    <location>
        <begin position="14"/>
        <end position="87"/>
    </location>
</feature>
<keyword evidence="4" id="KW-1185">Reference proteome</keyword>